<feature type="compositionally biased region" description="Low complexity" evidence="1">
    <location>
        <begin position="1"/>
        <end position="24"/>
    </location>
</feature>
<accession>A0A8J3YNK7</accession>
<reference evidence="2" key="1">
    <citation type="submission" date="2021-01" db="EMBL/GenBank/DDBJ databases">
        <title>Whole genome shotgun sequence of Virgisporangium aliadipatigenens NBRC 105644.</title>
        <authorList>
            <person name="Komaki H."/>
            <person name="Tamura T."/>
        </authorList>
    </citation>
    <scope>NUCLEOTIDE SEQUENCE</scope>
    <source>
        <strain evidence="2">NBRC 105644</strain>
    </source>
</reference>
<name>A0A8J3YNK7_9ACTN</name>
<protein>
    <submittedName>
        <fullName evidence="2">Uncharacterized protein</fullName>
    </submittedName>
</protein>
<evidence type="ECO:0000313" key="3">
    <source>
        <dbReference type="Proteomes" id="UP000619260"/>
    </source>
</evidence>
<gene>
    <name evidence="2" type="ORF">Val02_46030</name>
</gene>
<comment type="caution">
    <text evidence="2">The sequence shown here is derived from an EMBL/GenBank/DDBJ whole genome shotgun (WGS) entry which is preliminary data.</text>
</comment>
<organism evidence="2 3">
    <name type="scientific">Virgisporangium aliadipatigenens</name>
    <dbReference type="NCBI Taxonomy" id="741659"/>
    <lineage>
        <taxon>Bacteria</taxon>
        <taxon>Bacillati</taxon>
        <taxon>Actinomycetota</taxon>
        <taxon>Actinomycetes</taxon>
        <taxon>Micromonosporales</taxon>
        <taxon>Micromonosporaceae</taxon>
        <taxon>Virgisporangium</taxon>
    </lineage>
</organism>
<evidence type="ECO:0000313" key="2">
    <source>
        <dbReference type="EMBL" id="GIJ47717.1"/>
    </source>
</evidence>
<dbReference type="AlphaFoldDB" id="A0A8J3YNK7"/>
<evidence type="ECO:0000256" key="1">
    <source>
        <dbReference type="SAM" id="MobiDB-lite"/>
    </source>
</evidence>
<keyword evidence="3" id="KW-1185">Reference proteome</keyword>
<feature type="region of interest" description="Disordered" evidence="1">
    <location>
        <begin position="1"/>
        <end position="43"/>
    </location>
</feature>
<dbReference type="Proteomes" id="UP000619260">
    <property type="component" value="Unassembled WGS sequence"/>
</dbReference>
<proteinExistence type="predicted"/>
<dbReference type="EMBL" id="BOPF01000017">
    <property type="protein sequence ID" value="GIJ47717.1"/>
    <property type="molecule type" value="Genomic_DNA"/>
</dbReference>
<sequence>MTPATAAPLTPPAEAATEPASVATGLLSPEEPARPAVGRHRLGTAGLRHCREIDSVGSRLNRRAPDALPARHWRAAVGGGAVVGLVAVSSWYTAAGAAAVAQMVK</sequence>
<dbReference type="RefSeq" id="WP_203901231.1">
    <property type="nucleotide sequence ID" value="NZ_BOPF01000017.1"/>
</dbReference>